<accession>A0A0R3AMF4</accession>
<dbReference type="EMBL" id="JYLN01000002">
    <property type="protein sequence ID" value="KRP74399.1"/>
    <property type="molecule type" value="Genomic_DNA"/>
</dbReference>
<feature type="compositionally biased region" description="Basic and acidic residues" evidence="1">
    <location>
        <begin position="48"/>
        <end position="59"/>
    </location>
</feature>
<feature type="compositionally biased region" description="Polar residues" evidence="1">
    <location>
        <begin position="31"/>
        <end position="45"/>
    </location>
</feature>
<evidence type="ECO:0000313" key="4">
    <source>
        <dbReference type="Proteomes" id="UP000050852"/>
    </source>
</evidence>
<comment type="caution">
    <text evidence="3">The sequence shown here is derived from an EMBL/GenBank/DDBJ whole genome shotgun (WGS) entry which is preliminary data.</text>
</comment>
<dbReference type="Pfam" id="PF13930">
    <property type="entry name" value="Endonuclea_NS_2"/>
    <property type="match status" value="1"/>
</dbReference>
<evidence type="ECO:0000256" key="1">
    <source>
        <dbReference type="SAM" id="MobiDB-lite"/>
    </source>
</evidence>
<gene>
    <name evidence="3" type="ORF">TX23_06580</name>
</gene>
<dbReference type="Proteomes" id="UP000050852">
    <property type="component" value="Unassembled WGS sequence"/>
</dbReference>
<dbReference type="AlphaFoldDB" id="A0A0R3AMF4"/>
<feature type="compositionally biased region" description="Polar residues" evidence="1">
    <location>
        <begin position="1"/>
        <end position="18"/>
    </location>
</feature>
<proteinExistence type="predicted"/>
<dbReference type="InterPro" id="IPR044929">
    <property type="entry name" value="DNA/RNA_non-sp_Endonuclease_sf"/>
</dbReference>
<dbReference type="InterPro" id="IPR044927">
    <property type="entry name" value="Endonuclea_NS_2"/>
</dbReference>
<feature type="region of interest" description="Disordered" evidence="1">
    <location>
        <begin position="1"/>
        <end position="59"/>
    </location>
</feature>
<dbReference type="PATRIC" id="fig|1615673.3.peg.2327"/>
<name>A0A0R3AMF4_9PSED</name>
<evidence type="ECO:0000259" key="2">
    <source>
        <dbReference type="Pfam" id="PF13930"/>
    </source>
</evidence>
<feature type="domain" description="Type VII secretion system protein EssD-like" evidence="2">
    <location>
        <begin position="9"/>
        <end position="128"/>
    </location>
</feature>
<organism evidence="3 4">
    <name type="scientific">Pseudomonas paralactis</name>
    <dbReference type="NCBI Taxonomy" id="1615673"/>
    <lineage>
        <taxon>Bacteria</taxon>
        <taxon>Pseudomonadati</taxon>
        <taxon>Pseudomonadota</taxon>
        <taxon>Gammaproteobacteria</taxon>
        <taxon>Pseudomonadales</taxon>
        <taxon>Pseudomonadaceae</taxon>
        <taxon>Pseudomonas</taxon>
    </lineage>
</organism>
<evidence type="ECO:0000313" key="3">
    <source>
        <dbReference type="EMBL" id="KRP74399.1"/>
    </source>
</evidence>
<reference evidence="3 4" key="1">
    <citation type="submission" date="2015-02" db="EMBL/GenBank/DDBJ databases">
        <title>Two Pseudomonas sp. nov., isolated from raw milk.</title>
        <authorList>
            <person name="Wenning M."/>
            <person name="von Neubeck M."/>
            <person name="Huptas C."/>
            <person name="Scherer S."/>
        </authorList>
    </citation>
    <scope>NUCLEOTIDE SEQUENCE [LARGE SCALE GENOMIC DNA]</scope>
    <source>
        <strain evidence="3 4">DSM 29164</strain>
    </source>
</reference>
<protein>
    <recommendedName>
        <fullName evidence="2">Type VII secretion system protein EssD-like domain-containing protein</fullName>
    </recommendedName>
</protein>
<dbReference type="Gene3D" id="3.40.570.10">
    <property type="entry name" value="Extracellular Endonuclease, subunit A"/>
    <property type="match status" value="1"/>
</dbReference>
<sequence>MQPQRPTTHTKNGYTYQLDSHGRVTKVEGTLTLNKSQTRNQNAQKTAGGKDRLPDDQGGHFVGRRFDGPTDEMNHFAQNGNFNNSAYKKLEKSWEKALKDNKDVRIEINPRYNGDSLGSDKVTIKQWIDGIPQDPITYANKYGG</sequence>